<dbReference type="EMBL" id="NILC01000001">
    <property type="protein sequence ID" value="TWL34170.1"/>
    <property type="molecule type" value="Genomic_DNA"/>
</dbReference>
<gene>
    <name evidence="1" type="ORF">CHCC16736_1950</name>
</gene>
<proteinExistence type="predicted"/>
<dbReference type="AlphaFoldDB" id="A0A8B5YJV1"/>
<accession>A0A8B5YJV1</accession>
<organism evidence="1 2">
    <name type="scientific">Bacillus licheniformis</name>
    <dbReference type="NCBI Taxonomy" id="1402"/>
    <lineage>
        <taxon>Bacteria</taxon>
        <taxon>Bacillati</taxon>
        <taxon>Bacillota</taxon>
        <taxon>Bacilli</taxon>
        <taxon>Bacillales</taxon>
        <taxon>Bacillaceae</taxon>
        <taxon>Bacillus</taxon>
    </lineage>
</organism>
<sequence length="51" mass="6052">MVITLKNPFFVFYFPDYITKTGLYTYKQSVPFGTIHEWLTLPGGHYIIFFV</sequence>
<name>A0A8B5YJV1_BACLI</name>
<reference evidence="1 2" key="1">
    <citation type="submission" date="2019-06" db="EMBL/GenBank/DDBJ databases">
        <title>Genome sequence analysis of &gt;100 Bacillus licheniformis strains suggests intrinsic resistance to this species.</title>
        <authorList>
            <person name="Wels M."/>
            <person name="Siezen R.J."/>
            <person name="Johansen E."/>
            <person name="Stuer-Lauridsen B."/>
            <person name="Bjerre K."/>
            <person name="Nielsen B.K.K."/>
        </authorList>
    </citation>
    <scope>NUCLEOTIDE SEQUENCE [LARGE SCALE GENOMIC DNA]</scope>
    <source>
        <strain evidence="1 2">BAC-16736</strain>
    </source>
</reference>
<protein>
    <submittedName>
        <fullName evidence="1">Uncharacterized protein</fullName>
    </submittedName>
</protein>
<evidence type="ECO:0000313" key="1">
    <source>
        <dbReference type="EMBL" id="TWL34170.1"/>
    </source>
</evidence>
<evidence type="ECO:0000313" key="2">
    <source>
        <dbReference type="Proteomes" id="UP000435910"/>
    </source>
</evidence>
<dbReference type="Proteomes" id="UP000435910">
    <property type="component" value="Unassembled WGS sequence"/>
</dbReference>
<comment type="caution">
    <text evidence="1">The sequence shown here is derived from an EMBL/GenBank/DDBJ whole genome shotgun (WGS) entry which is preliminary data.</text>
</comment>